<comment type="catalytic activity">
    <reaction evidence="8">
        <text>Couples ATP hydrolysis with the unwinding of duplex DNA by translocating in the 3'-5' direction.</text>
        <dbReference type="EC" id="5.6.2.4"/>
    </reaction>
</comment>
<evidence type="ECO:0000256" key="3">
    <source>
        <dbReference type="ARBA" id="ARBA00022801"/>
    </source>
</evidence>
<keyword evidence="5 11" id="KW-0067">ATP-binding</keyword>
<evidence type="ECO:0000256" key="5">
    <source>
        <dbReference type="ARBA" id="ARBA00022840"/>
    </source>
</evidence>
<dbReference type="EC" id="5.6.2.4" evidence="9"/>
<evidence type="ECO:0000313" key="14">
    <source>
        <dbReference type="EMBL" id="RED84332.1"/>
    </source>
</evidence>
<feature type="binding site" evidence="11">
    <location>
        <begin position="34"/>
        <end position="41"/>
    </location>
    <ligand>
        <name>ATP</name>
        <dbReference type="ChEBI" id="CHEBI:30616"/>
    </ligand>
</feature>
<dbReference type="PROSITE" id="PS51217">
    <property type="entry name" value="UVRD_HELICASE_CTER"/>
    <property type="match status" value="1"/>
</dbReference>
<protein>
    <recommendedName>
        <fullName evidence="9">DNA 3'-5' helicase</fullName>
        <ecNumber evidence="9">5.6.2.4</ecNumber>
    </recommendedName>
</protein>
<evidence type="ECO:0000256" key="6">
    <source>
        <dbReference type="ARBA" id="ARBA00023125"/>
    </source>
</evidence>
<accession>A0A3D9KDG9</accession>
<evidence type="ECO:0000256" key="7">
    <source>
        <dbReference type="ARBA" id="ARBA00023235"/>
    </source>
</evidence>
<comment type="catalytic activity">
    <reaction evidence="10">
        <text>ATP + H2O = ADP + phosphate + H(+)</text>
        <dbReference type="Rhea" id="RHEA:13065"/>
        <dbReference type="ChEBI" id="CHEBI:15377"/>
        <dbReference type="ChEBI" id="CHEBI:15378"/>
        <dbReference type="ChEBI" id="CHEBI:30616"/>
        <dbReference type="ChEBI" id="CHEBI:43474"/>
        <dbReference type="ChEBI" id="CHEBI:456216"/>
        <dbReference type="EC" id="5.6.2.4"/>
    </reaction>
</comment>
<dbReference type="RefSeq" id="WP_116060481.1">
    <property type="nucleotide sequence ID" value="NZ_QRDZ01000006.1"/>
</dbReference>
<dbReference type="CDD" id="cd17932">
    <property type="entry name" value="DEXQc_UvrD"/>
    <property type="match status" value="1"/>
</dbReference>
<feature type="domain" description="UvrD-like helicase ATP-binding" evidence="12">
    <location>
        <begin position="13"/>
        <end position="302"/>
    </location>
</feature>
<keyword evidence="3 11" id="KW-0378">Hydrolase</keyword>
<keyword evidence="6" id="KW-0238">DNA-binding</keyword>
<keyword evidence="15" id="KW-1185">Reference proteome</keyword>
<organism evidence="14 15">
    <name type="scientific">Cohnella phaseoli</name>
    <dbReference type="NCBI Taxonomy" id="456490"/>
    <lineage>
        <taxon>Bacteria</taxon>
        <taxon>Bacillati</taxon>
        <taxon>Bacillota</taxon>
        <taxon>Bacilli</taxon>
        <taxon>Bacillales</taxon>
        <taxon>Paenibacillaceae</taxon>
        <taxon>Cohnella</taxon>
    </lineage>
</organism>
<evidence type="ECO:0000256" key="9">
    <source>
        <dbReference type="ARBA" id="ARBA00034808"/>
    </source>
</evidence>
<dbReference type="InterPro" id="IPR014016">
    <property type="entry name" value="UvrD-like_ATP-bd"/>
</dbReference>
<dbReference type="InterPro" id="IPR027417">
    <property type="entry name" value="P-loop_NTPase"/>
</dbReference>
<dbReference type="InterPro" id="IPR013986">
    <property type="entry name" value="DExx_box_DNA_helicase_dom_sf"/>
</dbReference>
<sequence>MSFFERMAVKANVALNEQQRQAASHSEGPLLLLASPGSGKTTTMLMRIAYLMEEKRVPAERIKAVTFSKASAEDMRARFARLFPSLSANAPDFSTIHSLAFEIVRNHFRSRGVAYRIIEGRSGEEDDGRPNKPKIIRELYRRANGDYPPDDRMEELTRYIGFVKNKLVPSDRLSQIKCDVPGAEKIYEEYERYKRTAEDRLLIDFDDMLTEADAALSADASLLAKFQSRFDYVMTDESQDTSLVQHEIVEKLVRKHGNLWAVADDDQSIYGWRGAEPAYLLDFKTKHPHASVLLLEQNYRSTSNIVDVANRFIKRNRNRYDKNMFTENSSKEDIAVTVLPDYRYQAKYVTEKIIDDGELGDTAILYRNNSSSILLMNALDRAGIPFYMRDGDARFFSHWVVEDVLNFMRLTFNDRRTDILQRIHLKFGGYISKKQMEQLLELKADPDDSVFDRLVKHIPLREYQGKALTACKAAFRSMQGAEPLTAIRIIRDNLGYDKAIDKSCERMGYRKETLFGILHALEEIAEPLETMEQFAARLKFLEGRMKQSKGGKEAGTVTLSTLHSAKGLEFARVYVVDLIEGVLPSADDVRKWEAGDAEDMEEAARLFYVGMTRAKRRLELISYARKEGEPVKPSRFVEDVRRLQRDEPAGRAAEAGLQRFVPENPNAILDSSRLVVGAKVRHAVFGDGEIVLTLGDSMDIRFRKETKRLSVNICVQMGLLEPATAE</sequence>
<dbReference type="Gene3D" id="1.10.486.10">
    <property type="entry name" value="PCRA, domain 4"/>
    <property type="match status" value="1"/>
</dbReference>
<keyword evidence="7" id="KW-0413">Isomerase</keyword>
<evidence type="ECO:0000256" key="10">
    <source>
        <dbReference type="ARBA" id="ARBA00048988"/>
    </source>
</evidence>
<evidence type="ECO:0000256" key="11">
    <source>
        <dbReference type="PROSITE-ProRule" id="PRU00560"/>
    </source>
</evidence>
<dbReference type="SUPFAM" id="SSF52540">
    <property type="entry name" value="P-loop containing nucleoside triphosphate hydrolases"/>
    <property type="match status" value="1"/>
</dbReference>
<dbReference type="GO" id="GO:0000725">
    <property type="term" value="P:recombinational repair"/>
    <property type="evidence" value="ECO:0007669"/>
    <property type="project" value="TreeGrafter"/>
</dbReference>
<dbReference type="AlphaFoldDB" id="A0A3D9KDG9"/>
<keyword evidence="2 11" id="KW-0547">Nucleotide-binding</keyword>
<name>A0A3D9KDG9_9BACL</name>
<dbReference type="OrthoDB" id="9810135at2"/>
<dbReference type="PROSITE" id="PS51198">
    <property type="entry name" value="UVRD_HELICASE_ATP_BIND"/>
    <property type="match status" value="1"/>
</dbReference>
<dbReference type="EMBL" id="QRDZ01000006">
    <property type="protein sequence ID" value="RED84332.1"/>
    <property type="molecule type" value="Genomic_DNA"/>
</dbReference>
<feature type="domain" description="UvrD-like helicase C-terminal" evidence="13">
    <location>
        <begin position="303"/>
        <end position="567"/>
    </location>
</feature>
<dbReference type="Pfam" id="PF00580">
    <property type="entry name" value="UvrD-helicase"/>
    <property type="match status" value="1"/>
</dbReference>
<dbReference type="GO" id="GO:0005524">
    <property type="term" value="F:ATP binding"/>
    <property type="evidence" value="ECO:0007669"/>
    <property type="project" value="UniProtKB-UniRule"/>
</dbReference>
<keyword evidence="4 11" id="KW-0347">Helicase</keyword>
<dbReference type="Gene3D" id="1.10.10.160">
    <property type="match status" value="1"/>
</dbReference>
<evidence type="ECO:0000259" key="12">
    <source>
        <dbReference type="PROSITE" id="PS51198"/>
    </source>
</evidence>
<dbReference type="PANTHER" id="PTHR11070:SF2">
    <property type="entry name" value="ATP-DEPENDENT DNA HELICASE SRS2"/>
    <property type="match status" value="1"/>
</dbReference>
<dbReference type="Proteomes" id="UP000256977">
    <property type="component" value="Unassembled WGS sequence"/>
</dbReference>
<evidence type="ECO:0000256" key="1">
    <source>
        <dbReference type="ARBA" id="ARBA00009922"/>
    </source>
</evidence>
<dbReference type="GO" id="GO:0003677">
    <property type="term" value="F:DNA binding"/>
    <property type="evidence" value="ECO:0007669"/>
    <property type="project" value="UniProtKB-KW"/>
</dbReference>
<comment type="caution">
    <text evidence="14">The sequence shown here is derived from an EMBL/GenBank/DDBJ whole genome shotgun (WGS) entry which is preliminary data.</text>
</comment>
<reference evidence="14 15" key="1">
    <citation type="submission" date="2018-07" db="EMBL/GenBank/DDBJ databases">
        <title>Genomic Encyclopedia of Type Strains, Phase III (KMG-III): the genomes of soil and plant-associated and newly described type strains.</title>
        <authorList>
            <person name="Whitman W."/>
        </authorList>
    </citation>
    <scope>NUCLEOTIDE SEQUENCE [LARGE SCALE GENOMIC DNA]</scope>
    <source>
        <strain evidence="14 15">CECT 7287</strain>
    </source>
</reference>
<evidence type="ECO:0000256" key="2">
    <source>
        <dbReference type="ARBA" id="ARBA00022741"/>
    </source>
</evidence>
<gene>
    <name evidence="14" type="ORF">DFP98_106207</name>
</gene>
<comment type="similarity">
    <text evidence="1">Belongs to the helicase family. UvrD subfamily.</text>
</comment>
<dbReference type="InterPro" id="IPR014017">
    <property type="entry name" value="DNA_helicase_UvrD-like_C"/>
</dbReference>
<dbReference type="InterPro" id="IPR000212">
    <property type="entry name" value="DNA_helicase_UvrD/REP"/>
</dbReference>
<dbReference type="PANTHER" id="PTHR11070">
    <property type="entry name" value="UVRD / RECB / PCRA DNA HELICASE FAMILY MEMBER"/>
    <property type="match status" value="1"/>
</dbReference>
<evidence type="ECO:0000259" key="13">
    <source>
        <dbReference type="PROSITE" id="PS51217"/>
    </source>
</evidence>
<dbReference type="GO" id="GO:0043138">
    <property type="term" value="F:3'-5' DNA helicase activity"/>
    <property type="evidence" value="ECO:0007669"/>
    <property type="project" value="UniProtKB-EC"/>
</dbReference>
<evidence type="ECO:0000313" key="15">
    <source>
        <dbReference type="Proteomes" id="UP000256977"/>
    </source>
</evidence>
<dbReference type="Pfam" id="PF13361">
    <property type="entry name" value="UvrD_C"/>
    <property type="match status" value="1"/>
</dbReference>
<proteinExistence type="inferred from homology"/>
<dbReference type="Gene3D" id="3.40.50.300">
    <property type="entry name" value="P-loop containing nucleotide triphosphate hydrolases"/>
    <property type="match status" value="2"/>
</dbReference>
<evidence type="ECO:0000256" key="4">
    <source>
        <dbReference type="ARBA" id="ARBA00022806"/>
    </source>
</evidence>
<dbReference type="GO" id="GO:0016887">
    <property type="term" value="F:ATP hydrolysis activity"/>
    <property type="evidence" value="ECO:0007669"/>
    <property type="project" value="RHEA"/>
</dbReference>
<evidence type="ECO:0000256" key="8">
    <source>
        <dbReference type="ARBA" id="ARBA00034617"/>
    </source>
</evidence>